<dbReference type="SUPFAM" id="SSF48264">
    <property type="entry name" value="Cytochrome P450"/>
    <property type="match status" value="1"/>
</dbReference>
<dbReference type="RefSeq" id="WP_135446350.1">
    <property type="nucleotide sequence ID" value="NZ_SRLE01000015.1"/>
</dbReference>
<dbReference type="InterPro" id="IPR036396">
    <property type="entry name" value="Cyt_P450_sf"/>
</dbReference>
<gene>
    <name evidence="3" type="ORF">E4634_19470</name>
</gene>
<dbReference type="Gene3D" id="1.10.630.10">
    <property type="entry name" value="Cytochrome P450"/>
    <property type="match status" value="1"/>
</dbReference>
<dbReference type="GO" id="GO:0020037">
    <property type="term" value="F:heme binding"/>
    <property type="evidence" value="ECO:0007669"/>
    <property type="project" value="InterPro"/>
</dbReference>
<dbReference type="AlphaFoldDB" id="A0A4Z0LV75"/>
<dbReference type="EMBL" id="SRLE01000015">
    <property type="protein sequence ID" value="TGD71191.1"/>
    <property type="molecule type" value="Genomic_DNA"/>
</dbReference>
<dbReference type="PANTHER" id="PTHR46696:SF6">
    <property type="entry name" value="P450, PUTATIVE (EUROFUNG)-RELATED"/>
    <property type="match status" value="1"/>
</dbReference>
<reference evidence="3 4" key="1">
    <citation type="submission" date="2019-04" db="EMBL/GenBank/DDBJ databases">
        <title>Taxonomy of novel Haliea sp. from mangrove soil of West Coast of India.</title>
        <authorList>
            <person name="Verma A."/>
            <person name="Kumar P."/>
            <person name="Krishnamurthi S."/>
        </authorList>
    </citation>
    <scope>NUCLEOTIDE SEQUENCE [LARGE SCALE GENOMIC DNA]</scope>
    <source>
        <strain evidence="3 4">SAOS-164</strain>
    </source>
</reference>
<keyword evidence="2" id="KW-0479">Metal-binding</keyword>
<dbReference type="GO" id="GO:0005506">
    <property type="term" value="F:iron ion binding"/>
    <property type="evidence" value="ECO:0007669"/>
    <property type="project" value="InterPro"/>
</dbReference>
<dbReference type="PANTHER" id="PTHR46696">
    <property type="entry name" value="P450, PUTATIVE (EUROFUNG)-RELATED"/>
    <property type="match status" value="1"/>
</dbReference>
<protein>
    <submittedName>
        <fullName evidence="3">Cytochrome P450</fullName>
    </submittedName>
</protein>
<dbReference type="GO" id="GO:0004497">
    <property type="term" value="F:monooxygenase activity"/>
    <property type="evidence" value="ECO:0007669"/>
    <property type="project" value="UniProtKB-KW"/>
</dbReference>
<keyword evidence="2" id="KW-0560">Oxidoreductase</keyword>
<dbReference type="InterPro" id="IPR017972">
    <property type="entry name" value="Cyt_P450_CS"/>
</dbReference>
<comment type="similarity">
    <text evidence="1 2">Belongs to the cytochrome P450 family.</text>
</comment>
<dbReference type="PROSITE" id="PS00086">
    <property type="entry name" value="CYTOCHROME_P450"/>
    <property type="match status" value="1"/>
</dbReference>
<dbReference type="Proteomes" id="UP000298050">
    <property type="component" value="Unassembled WGS sequence"/>
</dbReference>
<proteinExistence type="inferred from homology"/>
<sequence>MTTLTEPVPVPGHIPPEAVYDFDLRFDPGLLANPHERVRELLREAPPVFWTPRNGGRWVAIGHREIFDASRDPEHFSSSPMPKAEMEALMASLPADMPRIPQAVPILMDPPEHTRYRAPLQGSFSPKAVQARKESIRELANELIDAVVADGHCDFIPAVAEPLPVRIFLRMMGLPEARLPEFRDLVHEFLAATLSSDIEAALMGRKVADAMLDVIQARREDPQDDLISLLWATEIDGRPMTLELMEDYAVLLFIAGLDTVINGMGFGVRHLAANPELQAQLRADPSLIPDATEELLRRYTFTIPVRRVAQAVELGGWQMLPGDWLALYLPGADLDPREYESPEEFTLKRQGKAHIAFGAGVHRCLGSHLARVELQVLYTQMLERLPPFRLDPQRPAKFHSGNIIALDSLPLRWD</sequence>
<dbReference type="GO" id="GO:0016705">
    <property type="term" value="F:oxidoreductase activity, acting on paired donors, with incorporation or reduction of molecular oxygen"/>
    <property type="evidence" value="ECO:0007669"/>
    <property type="project" value="InterPro"/>
</dbReference>
<organism evidence="3 4">
    <name type="scientific">Mangrovimicrobium sediminis</name>
    <dbReference type="NCBI Taxonomy" id="2562682"/>
    <lineage>
        <taxon>Bacteria</taxon>
        <taxon>Pseudomonadati</taxon>
        <taxon>Pseudomonadota</taxon>
        <taxon>Gammaproteobacteria</taxon>
        <taxon>Cellvibrionales</taxon>
        <taxon>Halieaceae</taxon>
        <taxon>Mangrovimicrobium</taxon>
    </lineage>
</organism>
<comment type="caution">
    <text evidence="3">The sequence shown here is derived from an EMBL/GenBank/DDBJ whole genome shotgun (WGS) entry which is preliminary data.</text>
</comment>
<name>A0A4Z0LV75_9GAMM</name>
<keyword evidence="2" id="KW-0349">Heme</keyword>
<keyword evidence="2" id="KW-0408">Iron</keyword>
<evidence type="ECO:0000256" key="1">
    <source>
        <dbReference type="ARBA" id="ARBA00010617"/>
    </source>
</evidence>
<evidence type="ECO:0000256" key="2">
    <source>
        <dbReference type="RuleBase" id="RU000461"/>
    </source>
</evidence>
<evidence type="ECO:0000313" key="4">
    <source>
        <dbReference type="Proteomes" id="UP000298050"/>
    </source>
</evidence>
<keyword evidence="4" id="KW-1185">Reference proteome</keyword>
<accession>A0A4Z0LV75</accession>
<keyword evidence="2" id="KW-0503">Monooxygenase</keyword>
<dbReference type="OrthoDB" id="7052847at2"/>
<dbReference type="PRINTS" id="PR00359">
    <property type="entry name" value="BP450"/>
</dbReference>
<dbReference type="InterPro" id="IPR001128">
    <property type="entry name" value="Cyt_P450"/>
</dbReference>
<evidence type="ECO:0000313" key="3">
    <source>
        <dbReference type="EMBL" id="TGD71191.1"/>
    </source>
</evidence>
<dbReference type="Pfam" id="PF00067">
    <property type="entry name" value="p450"/>
    <property type="match status" value="1"/>
</dbReference>
<dbReference type="InterPro" id="IPR002397">
    <property type="entry name" value="Cyt_P450_B"/>
</dbReference>